<evidence type="ECO:0000313" key="2">
    <source>
        <dbReference type="EMBL" id="KAJ9150763.1"/>
    </source>
</evidence>
<dbReference type="AlphaFoldDB" id="A0AA38RYK1"/>
<dbReference type="EMBL" id="JANBVO010000007">
    <property type="protein sequence ID" value="KAJ9150763.1"/>
    <property type="molecule type" value="Genomic_DNA"/>
</dbReference>
<organism evidence="2 3">
    <name type="scientific">Pleurostoma richardsiae</name>
    <dbReference type="NCBI Taxonomy" id="41990"/>
    <lineage>
        <taxon>Eukaryota</taxon>
        <taxon>Fungi</taxon>
        <taxon>Dikarya</taxon>
        <taxon>Ascomycota</taxon>
        <taxon>Pezizomycotina</taxon>
        <taxon>Sordariomycetes</taxon>
        <taxon>Sordariomycetidae</taxon>
        <taxon>Calosphaeriales</taxon>
        <taxon>Pleurostomataceae</taxon>
        <taxon>Pleurostoma</taxon>
    </lineage>
</organism>
<feature type="region of interest" description="Disordered" evidence="1">
    <location>
        <begin position="136"/>
        <end position="169"/>
    </location>
</feature>
<feature type="compositionally biased region" description="Low complexity" evidence="1">
    <location>
        <begin position="97"/>
        <end position="124"/>
    </location>
</feature>
<name>A0AA38RYK1_9PEZI</name>
<feature type="compositionally biased region" description="Acidic residues" evidence="1">
    <location>
        <begin position="466"/>
        <end position="476"/>
    </location>
</feature>
<sequence>MVVSLDSLGQDSFRKPLGPWRCQDDTLEGGEVDITAAALLPAIETLKDQISSRKVFLVAKTAAKSLPSALTSSMSPPKQISQPGNGHSSPKESSARSIPTTPSSTHASTSNYAPSSPSPLSSLSLTQGLLDSEDEFSFATSSEESTPPRPSLKRRRPLTDVDGPNSSSFGCKKRRLRLELITSRLSQPFSLPASHILNREAVAVGDKRFLKLAAIVAARKLTAGFASLSIASSSQSGAPHPTQHHPVQSDMLRRAAVLNRFRLHVREAAEQRGDTSVVEVAASAALLAHSNTGLHGLGFVANARMPNIPSPGEQASVSTVPPATPALRLLPPALVHPPYPHPLSRAAAVARASPPSSPSKGPARAGADQASQRPSLSPNLRPVRSPELRASRGQGQLRRSLSELDNEEEEGMSFPTSEHESRYEATDEPDDVYADFSVIFGGGAGDGESSDEDEFYGGYAGGADTEGLDDVLDDLDGIPPNAR</sequence>
<gene>
    <name evidence="2" type="ORF">NKR23_g3514</name>
</gene>
<dbReference type="Proteomes" id="UP001174694">
    <property type="component" value="Unassembled WGS sequence"/>
</dbReference>
<feature type="compositionally biased region" description="Low complexity" evidence="1">
    <location>
        <begin position="345"/>
        <end position="367"/>
    </location>
</feature>
<accession>A0AA38RYK1</accession>
<keyword evidence="3" id="KW-1185">Reference proteome</keyword>
<feature type="compositionally biased region" description="Polar residues" evidence="1">
    <location>
        <begin position="68"/>
        <end position="88"/>
    </location>
</feature>
<feature type="region of interest" description="Disordered" evidence="1">
    <location>
        <begin position="345"/>
        <end position="483"/>
    </location>
</feature>
<evidence type="ECO:0000313" key="3">
    <source>
        <dbReference type="Proteomes" id="UP001174694"/>
    </source>
</evidence>
<feature type="region of interest" description="Disordered" evidence="1">
    <location>
        <begin position="67"/>
        <end position="124"/>
    </location>
</feature>
<protein>
    <submittedName>
        <fullName evidence="2">Uncharacterized protein</fullName>
    </submittedName>
</protein>
<reference evidence="2" key="1">
    <citation type="submission" date="2022-07" db="EMBL/GenBank/DDBJ databases">
        <title>Fungi with potential for degradation of polypropylene.</title>
        <authorList>
            <person name="Gostincar C."/>
        </authorList>
    </citation>
    <scope>NUCLEOTIDE SEQUENCE</scope>
    <source>
        <strain evidence="2">EXF-13308</strain>
    </source>
</reference>
<comment type="caution">
    <text evidence="2">The sequence shown here is derived from an EMBL/GenBank/DDBJ whole genome shotgun (WGS) entry which is preliminary data.</text>
</comment>
<feature type="compositionally biased region" description="Polar residues" evidence="1">
    <location>
        <begin position="369"/>
        <end position="378"/>
    </location>
</feature>
<proteinExistence type="predicted"/>
<evidence type="ECO:0000256" key="1">
    <source>
        <dbReference type="SAM" id="MobiDB-lite"/>
    </source>
</evidence>